<evidence type="ECO:0000313" key="2">
    <source>
        <dbReference type="Proteomes" id="UP001499989"/>
    </source>
</evidence>
<dbReference type="Proteomes" id="UP001499989">
    <property type="component" value="Unassembled WGS sequence"/>
</dbReference>
<dbReference type="EMBL" id="BAAASK010000028">
    <property type="protein sequence ID" value="GAA2698898.1"/>
    <property type="molecule type" value="Genomic_DNA"/>
</dbReference>
<name>A0ABN3TDF5_9ACTN</name>
<keyword evidence="2" id="KW-1185">Reference proteome</keyword>
<organism evidence="1 2">
    <name type="scientific">Streptomyces violaceolatus</name>
    <dbReference type="NCBI Taxonomy" id="67378"/>
    <lineage>
        <taxon>Bacteria</taxon>
        <taxon>Bacillati</taxon>
        <taxon>Actinomycetota</taxon>
        <taxon>Actinomycetes</taxon>
        <taxon>Kitasatosporales</taxon>
        <taxon>Streptomycetaceae</taxon>
        <taxon>Streptomyces</taxon>
        <taxon>Streptomyces violaceoruber group</taxon>
    </lineage>
</organism>
<gene>
    <name evidence="1" type="ORF">GCM10010310_65210</name>
</gene>
<evidence type="ECO:0000313" key="1">
    <source>
        <dbReference type="EMBL" id="GAA2698898.1"/>
    </source>
</evidence>
<sequence length="317" mass="34129">MSGDGLEGLLAAVHRLTAQRMGPPVCGTAGHGTGHVCLVPPAGAGLPGIEEAIGSRFGEPLRLVTGTTTEAAGGSAGLPLRTPFGERIVEMRAWAYGDRWIGCGTVRADDADGAVRPVVLVAERADPGAGASAPATWVDAIVAVTGWETARARAVDWPAVEARLGTPLPGDYKRLVEIFGGAGAFDGYLQLQVPDAHDRSTDLVRHTEWLGEWARTHGSRLWEPYPVYPAPGGLLQWASTEQADGFYWLTGDPDPDRWPVLAKEDVPDSWERFDGPTGEFVHRMLTEPDHPFSTARWFDVHWYQDYGPAAADEGCRV</sequence>
<dbReference type="RefSeq" id="WP_332415254.1">
    <property type="nucleotide sequence ID" value="NZ_BAAASK010000028.1"/>
</dbReference>
<dbReference type="SUPFAM" id="SSF160631">
    <property type="entry name" value="SMI1/KNR4-like"/>
    <property type="match status" value="1"/>
</dbReference>
<dbReference type="InterPro" id="IPR037883">
    <property type="entry name" value="Knr4/Smi1-like_sf"/>
</dbReference>
<proteinExistence type="predicted"/>
<protein>
    <submittedName>
        <fullName evidence="1">SMI1/KNR4 family protein</fullName>
    </submittedName>
</protein>
<reference evidence="1 2" key="1">
    <citation type="journal article" date="2019" name="Int. J. Syst. Evol. Microbiol.">
        <title>The Global Catalogue of Microorganisms (GCM) 10K type strain sequencing project: providing services to taxonomists for standard genome sequencing and annotation.</title>
        <authorList>
            <consortium name="The Broad Institute Genomics Platform"/>
            <consortium name="The Broad Institute Genome Sequencing Center for Infectious Disease"/>
            <person name="Wu L."/>
            <person name="Ma J."/>
        </authorList>
    </citation>
    <scope>NUCLEOTIDE SEQUENCE [LARGE SCALE GENOMIC DNA]</scope>
    <source>
        <strain evidence="1 2">JCM 4531</strain>
    </source>
</reference>
<accession>A0ABN3TDF5</accession>
<comment type="caution">
    <text evidence="1">The sequence shown here is derived from an EMBL/GenBank/DDBJ whole genome shotgun (WGS) entry which is preliminary data.</text>
</comment>